<dbReference type="GO" id="GO:0004521">
    <property type="term" value="F:RNA endonuclease activity"/>
    <property type="evidence" value="ECO:0007669"/>
    <property type="project" value="UniProtKB-UniRule"/>
</dbReference>
<accession>A0A5S5ATG6</accession>
<dbReference type="PANTHER" id="PTHR46986">
    <property type="entry name" value="ENDORIBONUCLEASE YBEY, CHLOROPLASTIC"/>
    <property type="match status" value="1"/>
</dbReference>
<evidence type="ECO:0000256" key="7">
    <source>
        <dbReference type="ARBA" id="ARBA00022801"/>
    </source>
</evidence>
<evidence type="ECO:0000256" key="1">
    <source>
        <dbReference type="ARBA" id="ARBA00010875"/>
    </source>
</evidence>
<gene>
    <name evidence="9" type="primary">ybeY</name>
    <name evidence="10" type="ORF">LZ11_01297</name>
</gene>
<keyword evidence="4 9" id="KW-0540">Nuclease</keyword>
<dbReference type="PROSITE" id="PS01306">
    <property type="entry name" value="UPF0054"/>
    <property type="match status" value="1"/>
</dbReference>
<evidence type="ECO:0000256" key="8">
    <source>
        <dbReference type="ARBA" id="ARBA00022833"/>
    </source>
</evidence>
<dbReference type="GO" id="GO:0005737">
    <property type="term" value="C:cytoplasm"/>
    <property type="evidence" value="ECO:0007669"/>
    <property type="project" value="UniProtKB-SubCell"/>
</dbReference>
<comment type="caution">
    <text evidence="10">The sequence shown here is derived from an EMBL/GenBank/DDBJ whole genome shotgun (WGS) entry which is preliminary data.</text>
</comment>
<organism evidence="10 11">
    <name type="scientific">Thermosediminibacter litoriperuensis</name>
    <dbReference type="NCBI Taxonomy" id="291989"/>
    <lineage>
        <taxon>Bacteria</taxon>
        <taxon>Bacillati</taxon>
        <taxon>Bacillota</taxon>
        <taxon>Clostridia</taxon>
        <taxon>Thermosediminibacterales</taxon>
        <taxon>Thermosediminibacteraceae</taxon>
        <taxon>Thermosediminibacter</taxon>
    </lineage>
</organism>
<protein>
    <recommendedName>
        <fullName evidence="9">Endoribonuclease YbeY</fullName>
        <ecNumber evidence="9">3.1.-.-</ecNumber>
    </recommendedName>
</protein>
<dbReference type="GO" id="GO:0008270">
    <property type="term" value="F:zinc ion binding"/>
    <property type="evidence" value="ECO:0007669"/>
    <property type="project" value="UniProtKB-UniRule"/>
</dbReference>
<dbReference type="NCBIfam" id="TIGR00043">
    <property type="entry name" value="rRNA maturation RNase YbeY"/>
    <property type="match status" value="1"/>
</dbReference>
<comment type="function">
    <text evidence="9">Single strand-specific metallo-endoribonuclease involved in late-stage 70S ribosome quality control and in maturation of the 3' terminus of the 16S rRNA.</text>
</comment>
<proteinExistence type="inferred from homology"/>
<dbReference type="Pfam" id="PF02130">
    <property type="entry name" value="YbeY"/>
    <property type="match status" value="1"/>
</dbReference>
<dbReference type="Gene3D" id="3.40.390.30">
    <property type="entry name" value="Metalloproteases ('zincins'), catalytic domain"/>
    <property type="match status" value="1"/>
</dbReference>
<keyword evidence="8 9" id="KW-0862">Zinc</keyword>
<evidence type="ECO:0000256" key="4">
    <source>
        <dbReference type="ARBA" id="ARBA00022722"/>
    </source>
</evidence>
<dbReference type="SUPFAM" id="SSF55486">
    <property type="entry name" value="Metalloproteases ('zincins'), catalytic domain"/>
    <property type="match status" value="1"/>
</dbReference>
<keyword evidence="5 9" id="KW-0479">Metal-binding</keyword>
<dbReference type="PANTHER" id="PTHR46986:SF1">
    <property type="entry name" value="ENDORIBONUCLEASE YBEY, CHLOROPLASTIC"/>
    <property type="match status" value="1"/>
</dbReference>
<evidence type="ECO:0000313" key="11">
    <source>
        <dbReference type="Proteomes" id="UP000322294"/>
    </source>
</evidence>
<keyword evidence="6 9" id="KW-0255">Endonuclease</keyword>
<evidence type="ECO:0000256" key="2">
    <source>
        <dbReference type="ARBA" id="ARBA00022517"/>
    </source>
</evidence>
<dbReference type="InterPro" id="IPR023091">
    <property type="entry name" value="MetalPrtase_cat_dom_sf_prd"/>
</dbReference>
<reference evidence="10 11" key="1">
    <citation type="submission" date="2019-07" db="EMBL/GenBank/DDBJ databases">
        <title>Genomic Encyclopedia of Type Strains, Phase I: the one thousand microbial genomes (KMG-I) project.</title>
        <authorList>
            <person name="Kyrpides N."/>
        </authorList>
    </citation>
    <scope>NUCLEOTIDE SEQUENCE [LARGE SCALE GENOMIC DNA]</scope>
    <source>
        <strain evidence="10 11">DSM 16647</strain>
    </source>
</reference>
<keyword evidence="9" id="KW-0963">Cytoplasm</keyword>
<evidence type="ECO:0000256" key="6">
    <source>
        <dbReference type="ARBA" id="ARBA00022759"/>
    </source>
</evidence>
<dbReference type="InterPro" id="IPR020549">
    <property type="entry name" value="YbeY_CS"/>
</dbReference>
<feature type="binding site" evidence="9">
    <location>
        <position position="129"/>
    </location>
    <ligand>
        <name>Zn(2+)</name>
        <dbReference type="ChEBI" id="CHEBI:29105"/>
        <note>catalytic</note>
    </ligand>
</feature>
<comment type="similarity">
    <text evidence="1 9">Belongs to the endoribonuclease YbeY family.</text>
</comment>
<dbReference type="AlphaFoldDB" id="A0A5S5ATG6"/>
<dbReference type="EMBL" id="VNHO01000011">
    <property type="protein sequence ID" value="TYP54972.1"/>
    <property type="molecule type" value="Genomic_DNA"/>
</dbReference>
<feature type="binding site" evidence="9">
    <location>
        <position position="135"/>
    </location>
    <ligand>
        <name>Zn(2+)</name>
        <dbReference type="ChEBI" id="CHEBI:29105"/>
        <note>catalytic</note>
    </ligand>
</feature>
<dbReference type="Proteomes" id="UP000322294">
    <property type="component" value="Unassembled WGS sequence"/>
</dbReference>
<evidence type="ECO:0000313" key="10">
    <source>
        <dbReference type="EMBL" id="TYP54972.1"/>
    </source>
</evidence>
<dbReference type="EC" id="3.1.-.-" evidence="9"/>
<dbReference type="HAMAP" id="MF_00009">
    <property type="entry name" value="Endoribonucl_YbeY"/>
    <property type="match status" value="1"/>
</dbReference>
<evidence type="ECO:0000256" key="3">
    <source>
        <dbReference type="ARBA" id="ARBA00022552"/>
    </source>
</evidence>
<evidence type="ECO:0000256" key="9">
    <source>
        <dbReference type="HAMAP-Rule" id="MF_00009"/>
    </source>
</evidence>
<dbReference type="InterPro" id="IPR002036">
    <property type="entry name" value="YbeY"/>
</dbReference>
<keyword evidence="3 9" id="KW-0698">rRNA processing</keyword>
<keyword evidence="2 9" id="KW-0690">Ribosome biogenesis</keyword>
<dbReference type="GO" id="GO:0004222">
    <property type="term" value="F:metalloendopeptidase activity"/>
    <property type="evidence" value="ECO:0007669"/>
    <property type="project" value="InterPro"/>
</dbReference>
<evidence type="ECO:0000256" key="5">
    <source>
        <dbReference type="ARBA" id="ARBA00022723"/>
    </source>
</evidence>
<comment type="cofactor">
    <cofactor evidence="9">
        <name>Zn(2+)</name>
        <dbReference type="ChEBI" id="CHEBI:29105"/>
    </cofactor>
    <text evidence="9">Binds 1 zinc ion.</text>
</comment>
<sequence length="164" mass="18971">MILATVVISNLQDRIAVDEKLEEVVRKIVEFALDFEGAVAEVEVGVVFVDNAYIRELNRSYRGKDLPTDVLSFPMRETSTDELFDGNEEVERLLGDIVISLEKAREQADAFGHSFEREVGYLVVHGVLHLLGYDHEEERDKKIMREKEEEVLRAFRLTREEFQL</sequence>
<dbReference type="GO" id="GO:0006364">
    <property type="term" value="P:rRNA processing"/>
    <property type="evidence" value="ECO:0007669"/>
    <property type="project" value="UniProtKB-UniRule"/>
</dbReference>
<keyword evidence="11" id="KW-1185">Reference proteome</keyword>
<feature type="binding site" evidence="9">
    <location>
        <position position="125"/>
    </location>
    <ligand>
        <name>Zn(2+)</name>
        <dbReference type="ChEBI" id="CHEBI:29105"/>
        <note>catalytic</note>
    </ligand>
</feature>
<name>A0A5S5ATG6_9FIRM</name>
<keyword evidence="7 9" id="KW-0378">Hydrolase</keyword>
<comment type="subcellular location">
    <subcellularLocation>
        <location evidence="9">Cytoplasm</location>
    </subcellularLocation>
</comment>